<keyword evidence="5" id="KW-1015">Disulfide bond</keyword>
<dbReference type="Proteomes" id="UP000261811">
    <property type="component" value="Unassembled WGS sequence"/>
</dbReference>
<evidence type="ECO:0000256" key="5">
    <source>
        <dbReference type="ARBA" id="ARBA00023157"/>
    </source>
</evidence>
<proteinExistence type="inferred from homology"/>
<accession>A0A372JT96</accession>
<dbReference type="SUPFAM" id="SSF50494">
    <property type="entry name" value="Trypsin-like serine proteases"/>
    <property type="match status" value="1"/>
</dbReference>
<dbReference type="AlphaFoldDB" id="A0A372JT96"/>
<dbReference type="Gene3D" id="2.40.10.10">
    <property type="entry name" value="Trypsin-like serine proteases"/>
    <property type="match status" value="2"/>
</dbReference>
<keyword evidence="7" id="KW-1185">Reference proteome</keyword>
<dbReference type="InterPro" id="IPR001316">
    <property type="entry name" value="Pept_S1A_streptogrisin"/>
</dbReference>
<name>A0A372JT96_9ACTN</name>
<sequence length="380" mass="41483">MQPAKTRPAKPSPAELEDLRLVAQSDGISFKEAVRRWGWQNAFLEVADKLQAKHPGIYSGSEITGEGSGAWIGFKGAIPAEAVTLARTLPVPVKLIGNKGFSEKELKDATFDNFSRVADNADVDTAEGGYEITSGAINIVASPRARLDKAGRQRLLSRLQPVRSRAGSTITVSVSLAREVEGGPKVNMHGGGFLNGYGYCTAGFTVRRGKTRGIATAHHCSSGNPRFQYYNHDHRGRYTNISLRGSHGGRYGDMAWYSTGSYKAVPWFYYTAYKTRKVNLYRWPQAGQKICNYGRTTGAKCTKVYKNGQCVKWSGLPKYCGLTAVTNEPTKPGDSGGPWYWGNDAYGLLSGSKRIMFKTRDLFTPVAGMYEAMGVSVALS</sequence>
<reference evidence="6 7" key="1">
    <citation type="submission" date="2018-08" db="EMBL/GenBank/DDBJ databases">
        <title>Actinomadura jelena sp. nov., a novel Actinomycete isolated from soil in Chad.</title>
        <authorList>
            <person name="Shi L."/>
        </authorList>
    </citation>
    <scope>NUCLEOTIDE SEQUENCE [LARGE SCALE GENOMIC DNA]</scope>
    <source>
        <strain evidence="6 7">NEAU-G17</strain>
    </source>
</reference>
<dbReference type="InterPro" id="IPR009003">
    <property type="entry name" value="Peptidase_S1_PA"/>
</dbReference>
<dbReference type="CDD" id="cd21112">
    <property type="entry name" value="alphaLP-like"/>
    <property type="match status" value="1"/>
</dbReference>
<evidence type="ECO:0000256" key="2">
    <source>
        <dbReference type="ARBA" id="ARBA00022670"/>
    </source>
</evidence>
<evidence type="ECO:0000256" key="3">
    <source>
        <dbReference type="ARBA" id="ARBA00022801"/>
    </source>
</evidence>
<evidence type="ECO:0000313" key="7">
    <source>
        <dbReference type="Proteomes" id="UP000261811"/>
    </source>
</evidence>
<evidence type="ECO:0000313" key="6">
    <source>
        <dbReference type="EMBL" id="RFU43255.1"/>
    </source>
</evidence>
<comment type="similarity">
    <text evidence="1">Belongs to the peptidase S1 family.</text>
</comment>
<dbReference type="InterPro" id="IPR043504">
    <property type="entry name" value="Peptidase_S1_PA_chymotrypsin"/>
</dbReference>
<protein>
    <recommendedName>
        <fullName evidence="8">Trypsin-like serine protease</fullName>
    </recommendedName>
</protein>
<evidence type="ECO:0000256" key="4">
    <source>
        <dbReference type="ARBA" id="ARBA00022825"/>
    </source>
</evidence>
<keyword evidence="4" id="KW-0720">Serine protease</keyword>
<evidence type="ECO:0000256" key="1">
    <source>
        <dbReference type="ARBA" id="ARBA00007664"/>
    </source>
</evidence>
<dbReference type="PRINTS" id="PR00861">
    <property type="entry name" value="ALYTICPTASE"/>
</dbReference>
<dbReference type="GO" id="GO:0006508">
    <property type="term" value="P:proteolysis"/>
    <property type="evidence" value="ECO:0007669"/>
    <property type="project" value="UniProtKB-KW"/>
</dbReference>
<evidence type="ECO:0008006" key="8">
    <source>
        <dbReference type="Google" id="ProtNLM"/>
    </source>
</evidence>
<keyword evidence="2" id="KW-0645">Protease</keyword>
<comment type="caution">
    <text evidence="6">The sequence shown here is derived from an EMBL/GenBank/DDBJ whole genome shotgun (WGS) entry which is preliminary data.</text>
</comment>
<keyword evidence="3" id="KW-0378">Hydrolase</keyword>
<gene>
    <name evidence="6" type="ORF">DZF91_02065</name>
</gene>
<dbReference type="GO" id="GO:0004252">
    <property type="term" value="F:serine-type endopeptidase activity"/>
    <property type="evidence" value="ECO:0007669"/>
    <property type="project" value="InterPro"/>
</dbReference>
<organism evidence="6 7">
    <name type="scientific">Actinomadura logoneensis</name>
    <dbReference type="NCBI Taxonomy" id="2293572"/>
    <lineage>
        <taxon>Bacteria</taxon>
        <taxon>Bacillati</taxon>
        <taxon>Actinomycetota</taxon>
        <taxon>Actinomycetes</taxon>
        <taxon>Streptosporangiales</taxon>
        <taxon>Thermomonosporaceae</taxon>
        <taxon>Actinomadura</taxon>
    </lineage>
</organism>
<dbReference type="EMBL" id="QURH01000037">
    <property type="protein sequence ID" value="RFU43255.1"/>
    <property type="molecule type" value="Genomic_DNA"/>
</dbReference>